<evidence type="ECO:0000256" key="2">
    <source>
        <dbReference type="ARBA" id="ARBA00002803"/>
    </source>
</evidence>
<dbReference type="PANTHER" id="PTHR21098:SF12">
    <property type="entry name" value="RIBOFLAVIN SYNTHASE"/>
    <property type="match status" value="1"/>
</dbReference>
<sequence>MFTGIVQEIGTVTKAEDLGDAARLEVSAPRLGETITKGSSIAVNGCCLTVLSSAGGVFSTLVMEDTLQATNLGLLTEGSRVNLETPLALHTPLGGHLVQGFIDDVTELVARRSTDHFDTLRFTVPERFSTHLVRKGPVALDGISLTVSERGEHWFEVSLIPLTLGNTIFGDLAVGTRVNLEIDLFAKYIDAIVAMRQGHAQRESPAMTPHG</sequence>
<name>A0A939IWH7_9CORY</name>
<evidence type="ECO:0000256" key="9">
    <source>
        <dbReference type="NCBIfam" id="TIGR00187"/>
    </source>
</evidence>
<feature type="domain" description="Lumazine-binding" evidence="11">
    <location>
        <begin position="97"/>
        <end position="193"/>
    </location>
</feature>
<dbReference type="PIRSF" id="PIRSF000498">
    <property type="entry name" value="Riboflavin_syn_A"/>
    <property type="match status" value="1"/>
</dbReference>
<dbReference type="InterPro" id="IPR017938">
    <property type="entry name" value="Riboflavin_synthase-like_b-brl"/>
</dbReference>
<proteinExistence type="predicted"/>
<protein>
    <recommendedName>
        <fullName evidence="5 9">Riboflavin synthase</fullName>
        <ecNumber evidence="4 9">2.5.1.9</ecNumber>
    </recommendedName>
</protein>
<feature type="domain" description="Lumazine-binding" evidence="11">
    <location>
        <begin position="1"/>
        <end position="96"/>
    </location>
</feature>
<evidence type="ECO:0000256" key="3">
    <source>
        <dbReference type="ARBA" id="ARBA00004887"/>
    </source>
</evidence>
<dbReference type="InterPro" id="IPR026017">
    <property type="entry name" value="Lumazine-bd_dom"/>
</dbReference>
<keyword evidence="13" id="KW-1185">Reference proteome</keyword>
<dbReference type="EMBL" id="JAFLEQ010000003">
    <property type="protein sequence ID" value="MBN9643430.1"/>
    <property type="molecule type" value="Genomic_DNA"/>
</dbReference>
<keyword evidence="6" id="KW-0686">Riboflavin biosynthesis</keyword>
<dbReference type="AlphaFoldDB" id="A0A939IWH7"/>
<evidence type="ECO:0000313" key="13">
    <source>
        <dbReference type="Proteomes" id="UP000664332"/>
    </source>
</evidence>
<accession>A0A939IWH7</accession>
<evidence type="ECO:0000256" key="7">
    <source>
        <dbReference type="ARBA" id="ARBA00022679"/>
    </source>
</evidence>
<dbReference type="NCBIfam" id="NF006767">
    <property type="entry name" value="PRK09289.1"/>
    <property type="match status" value="1"/>
</dbReference>
<dbReference type="GO" id="GO:0009231">
    <property type="term" value="P:riboflavin biosynthetic process"/>
    <property type="evidence" value="ECO:0007669"/>
    <property type="project" value="UniProtKB-KW"/>
</dbReference>
<comment type="caution">
    <text evidence="12">The sequence shown here is derived from an EMBL/GenBank/DDBJ whole genome shotgun (WGS) entry which is preliminary data.</text>
</comment>
<comment type="function">
    <text evidence="2">Catalyzes the dismutation of two molecules of 6,7-dimethyl-8-ribityllumazine, resulting in the formation of riboflavin and 5-amino-6-(D-ribitylamino)uracil.</text>
</comment>
<dbReference type="EC" id="2.5.1.9" evidence="4 9"/>
<comment type="pathway">
    <text evidence="3">Cofactor biosynthesis; riboflavin biosynthesis; riboflavin from 2-hydroxy-3-oxobutyl phosphate and 5-amino-6-(D-ribitylamino)uracil: step 2/2.</text>
</comment>
<organism evidence="12 13">
    <name type="scientific">Corynebacterium mendelii</name>
    <dbReference type="NCBI Taxonomy" id="2765362"/>
    <lineage>
        <taxon>Bacteria</taxon>
        <taxon>Bacillati</taxon>
        <taxon>Actinomycetota</taxon>
        <taxon>Actinomycetes</taxon>
        <taxon>Mycobacteriales</taxon>
        <taxon>Corynebacteriaceae</taxon>
        <taxon>Corynebacterium</taxon>
    </lineage>
</organism>
<dbReference type="SUPFAM" id="SSF63380">
    <property type="entry name" value="Riboflavin synthase domain-like"/>
    <property type="match status" value="2"/>
</dbReference>
<evidence type="ECO:0000256" key="8">
    <source>
        <dbReference type="ARBA" id="ARBA00022737"/>
    </source>
</evidence>
<evidence type="ECO:0000256" key="4">
    <source>
        <dbReference type="ARBA" id="ARBA00012827"/>
    </source>
</evidence>
<dbReference type="Gene3D" id="2.40.30.20">
    <property type="match status" value="2"/>
</dbReference>
<dbReference type="InterPro" id="IPR023366">
    <property type="entry name" value="ATP_synth_asu-like_sf"/>
</dbReference>
<reference evidence="12" key="1">
    <citation type="submission" date="2021-03" db="EMBL/GenBank/DDBJ databases">
        <authorList>
            <person name="Sun Q."/>
        </authorList>
    </citation>
    <scope>NUCLEOTIDE SEQUENCE</scope>
    <source>
        <strain evidence="12">CCM 8862</strain>
    </source>
</reference>
<dbReference type="Proteomes" id="UP000664332">
    <property type="component" value="Unassembled WGS sequence"/>
</dbReference>
<comment type="catalytic activity">
    <reaction evidence="1">
        <text>2 6,7-dimethyl-8-(1-D-ribityl)lumazine + H(+) = 5-amino-6-(D-ribitylamino)uracil + riboflavin</text>
        <dbReference type="Rhea" id="RHEA:20772"/>
        <dbReference type="ChEBI" id="CHEBI:15378"/>
        <dbReference type="ChEBI" id="CHEBI:15934"/>
        <dbReference type="ChEBI" id="CHEBI:57986"/>
        <dbReference type="ChEBI" id="CHEBI:58201"/>
        <dbReference type="EC" id="2.5.1.9"/>
    </reaction>
</comment>
<feature type="repeat" description="Lumazine-binding" evidence="10">
    <location>
        <begin position="97"/>
        <end position="193"/>
    </location>
</feature>
<feature type="repeat" description="Lumazine-binding" evidence="10">
    <location>
        <begin position="1"/>
        <end position="96"/>
    </location>
</feature>
<keyword evidence="8" id="KW-0677">Repeat</keyword>
<keyword evidence="7 12" id="KW-0808">Transferase</keyword>
<dbReference type="PANTHER" id="PTHR21098">
    <property type="entry name" value="RIBOFLAVIN SYNTHASE ALPHA CHAIN"/>
    <property type="match status" value="1"/>
</dbReference>
<dbReference type="InterPro" id="IPR001783">
    <property type="entry name" value="Lumazine-bd"/>
</dbReference>
<gene>
    <name evidence="12" type="ORF">JZY06_02130</name>
</gene>
<dbReference type="RefSeq" id="WP_207118113.1">
    <property type="nucleotide sequence ID" value="NZ_JAFLEQ010000003.1"/>
</dbReference>
<evidence type="ECO:0000313" key="12">
    <source>
        <dbReference type="EMBL" id="MBN9643430.1"/>
    </source>
</evidence>
<evidence type="ECO:0000256" key="1">
    <source>
        <dbReference type="ARBA" id="ARBA00000968"/>
    </source>
</evidence>
<dbReference type="Pfam" id="PF00677">
    <property type="entry name" value="Lum_binding"/>
    <property type="match status" value="2"/>
</dbReference>
<evidence type="ECO:0000256" key="10">
    <source>
        <dbReference type="PROSITE-ProRule" id="PRU00524"/>
    </source>
</evidence>
<dbReference type="PROSITE" id="PS51177">
    <property type="entry name" value="LUMAZINE_BIND"/>
    <property type="match status" value="2"/>
</dbReference>
<dbReference type="GO" id="GO:0004746">
    <property type="term" value="F:riboflavin synthase activity"/>
    <property type="evidence" value="ECO:0007669"/>
    <property type="project" value="UniProtKB-UniRule"/>
</dbReference>
<dbReference type="CDD" id="cd00402">
    <property type="entry name" value="Riboflavin_synthase_like"/>
    <property type="match status" value="1"/>
</dbReference>
<dbReference type="NCBIfam" id="TIGR00187">
    <property type="entry name" value="ribE"/>
    <property type="match status" value="1"/>
</dbReference>
<evidence type="ECO:0000259" key="11">
    <source>
        <dbReference type="PROSITE" id="PS51177"/>
    </source>
</evidence>
<evidence type="ECO:0000256" key="5">
    <source>
        <dbReference type="ARBA" id="ARBA00013950"/>
    </source>
</evidence>
<dbReference type="FunFam" id="2.40.30.20:FF:000003">
    <property type="entry name" value="Riboflavin synthase, alpha subunit"/>
    <property type="match status" value="1"/>
</dbReference>
<evidence type="ECO:0000256" key="6">
    <source>
        <dbReference type="ARBA" id="ARBA00022619"/>
    </source>
</evidence>